<sequence length="75" mass="8366">MFNEAKEAIKEKMATLMLAGFGLVAALAWNDAVQSLFNAYFPQGQEVLGKFTYAFLVTIVVVIISIQLQKIVKRK</sequence>
<dbReference type="Proteomes" id="UP000177740">
    <property type="component" value="Unassembled WGS sequence"/>
</dbReference>
<evidence type="ECO:0000313" key="3">
    <source>
        <dbReference type="Proteomes" id="UP000177740"/>
    </source>
</evidence>
<dbReference type="STRING" id="1801677.A2365_01580"/>
<accession>A0A1G2EN97</accession>
<evidence type="ECO:0000313" key="2">
    <source>
        <dbReference type="EMBL" id="OGZ27263.1"/>
    </source>
</evidence>
<name>A0A1G2EN97_9BACT</name>
<comment type="caution">
    <text evidence="2">The sequence shown here is derived from an EMBL/GenBank/DDBJ whole genome shotgun (WGS) entry which is preliminary data.</text>
</comment>
<organism evidence="2 3">
    <name type="scientific">Candidatus Nealsonbacteria bacterium RIFOXYB1_FULL_40_15</name>
    <dbReference type="NCBI Taxonomy" id="1801677"/>
    <lineage>
        <taxon>Bacteria</taxon>
        <taxon>Candidatus Nealsoniibacteriota</taxon>
    </lineage>
</organism>
<dbReference type="Pfam" id="PF18898">
    <property type="entry name" value="DUF5654"/>
    <property type="match status" value="1"/>
</dbReference>
<feature type="transmembrane region" description="Helical" evidence="1">
    <location>
        <begin position="52"/>
        <end position="72"/>
    </location>
</feature>
<keyword evidence="1" id="KW-0472">Membrane</keyword>
<reference evidence="2 3" key="1">
    <citation type="journal article" date="2016" name="Nat. Commun.">
        <title>Thousands of microbial genomes shed light on interconnected biogeochemical processes in an aquifer system.</title>
        <authorList>
            <person name="Anantharaman K."/>
            <person name="Brown C.T."/>
            <person name="Hug L.A."/>
            <person name="Sharon I."/>
            <person name="Castelle C.J."/>
            <person name="Probst A.J."/>
            <person name="Thomas B.C."/>
            <person name="Singh A."/>
            <person name="Wilkins M.J."/>
            <person name="Karaoz U."/>
            <person name="Brodie E.L."/>
            <person name="Williams K.H."/>
            <person name="Hubbard S.S."/>
            <person name="Banfield J.F."/>
        </authorList>
    </citation>
    <scope>NUCLEOTIDE SEQUENCE [LARGE SCALE GENOMIC DNA]</scope>
</reference>
<dbReference type="InterPro" id="IPR043713">
    <property type="entry name" value="DUF5654"/>
</dbReference>
<proteinExistence type="predicted"/>
<dbReference type="AlphaFoldDB" id="A0A1G2EN97"/>
<keyword evidence="1" id="KW-1133">Transmembrane helix</keyword>
<evidence type="ECO:0000256" key="1">
    <source>
        <dbReference type="SAM" id="Phobius"/>
    </source>
</evidence>
<dbReference type="EMBL" id="MHMM01000009">
    <property type="protein sequence ID" value="OGZ27263.1"/>
    <property type="molecule type" value="Genomic_DNA"/>
</dbReference>
<protein>
    <submittedName>
        <fullName evidence="2">Uncharacterized protein</fullName>
    </submittedName>
</protein>
<keyword evidence="1" id="KW-0812">Transmembrane</keyword>
<gene>
    <name evidence="2" type="ORF">A2365_01580</name>
</gene>